<dbReference type="Pfam" id="PF03466">
    <property type="entry name" value="LysR_substrate"/>
    <property type="match status" value="1"/>
</dbReference>
<dbReference type="AlphaFoldDB" id="A0A846QSX5"/>
<evidence type="ECO:0000313" key="7">
    <source>
        <dbReference type="Proteomes" id="UP000580856"/>
    </source>
</evidence>
<dbReference type="GO" id="GO:0003700">
    <property type="term" value="F:DNA-binding transcription factor activity"/>
    <property type="evidence" value="ECO:0007669"/>
    <property type="project" value="InterPro"/>
</dbReference>
<evidence type="ECO:0000256" key="3">
    <source>
        <dbReference type="ARBA" id="ARBA00023125"/>
    </source>
</evidence>
<dbReference type="InterPro" id="IPR047788">
    <property type="entry name" value="LysR-like_Sec_metab"/>
</dbReference>
<dbReference type="SUPFAM" id="SSF53850">
    <property type="entry name" value="Periplasmic binding protein-like II"/>
    <property type="match status" value="1"/>
</dbReference>
<dbReference type="InterPro" id="IPR005119">
    <property type="entry name" value="LysR_subst-bd"/>
</dbReference>
<accession>A0A846QSX5</accession>
<evidence type="ECO:0000256" key="2">
    <source>
        <dbReference type="ARBA" id="ARBA00023015"/>
    </source>
</evidence>
<dbReference type="Gene3D" id="1.10.10.10">
    <property type="entry name" value="Winged helix-like DNA-binding domain superfamily/Winged helix DNA-binding domain"/>
    <property type="match status" value="1"/>
</dbReference>
<evidence type="ECO:0000313" key="6">
    <source>
        <dbReference type="EMBL" id="NJB69463.1"/>
    </source>
</evidence>
<keyword evidence="3 6" id="KW-0238">DNA-binding</keyword>
<comment type="similarity">
    <text evidence="1">Belongs to the LysR transcriptional regulatory family.</text>
</comment>
<dbReference type="Gene3D" id="3.40.190.290">
    <property type="match status" value="1"/>
</dbReference>
<evidence type="ECO:0000256" key="4">
    <source>
        <dbReference type="ARBA" id="ARBA00023163"/>
    </source>
</evidence>
<keyword evidence="2" id="KW-0805">Transcription regulation</keyword>
<reference evidence="6 7" key="1">
    <citation type="submission" date="2020-03" db="EMBL/GenBank/DDBJ databases">
        <title>Genomic Encyclopedia of Type Strains, Phase IV (KMG-IV): sequencing the most valuable type-strain genomes for metagenomic binning, comparative biology and taxonomic classification.</title>
        <authorList>
            <person name="Goeker M."/>
        </authorList>
    </citation>
    <scope>NUCLEOTIDE SEQUENCE [LARGE SCALE GENOMIC DNA]</scope>
    <source>
        <strain evidence="6 7">DSM 24233</strain>
    </source>
</reference>
<evidence type="ECO:0000259" key="5">
    <source>
        <dbReference type="PROSITE" id="PS50931"/>
    </source>
</evidence>
<dbReference type="GO" id="GO:0000976">
    <property type="term" value="F:transcription cis-regulatory region binding"/>
    <property type="evidence" value="ECO:0007669"/>
    <property type="project" value="TreeGrafter"/>
</dbReference>
<dbReference type="NCBIfam" id="NF040786">
    <property type="entry name" value="LysR_Sec_metab"/>
    <property type="match status" value="1"/>
</dbReference>
<sequence>MDIRRLEAFSKVYECRSFSRAGQELFLSQPTISAHVSALEEELGVKLFDRMGRVVLPTQAADILYSHAAQAFETLEKARAEILLVQDRVAGELVIGGSTIPAHHVLPDVLAGFTAEHPDVTLELRVGDTRDIVAGISEGDLLLGMVGAAPVATDVAYEEVLKDELVFIASAGHHAAARERVTLAELAGMPWVMREQGSGTRRSLEAVFDGEGIDLRTLHVSVHVESTQSVLQCVRAGLGVSVTSRLAAGGMLERGELTELRVPQFVMERSFYLAYNERRHLFPAARYFIDYLRQRCREGFAGDGSAA</sequence>
<dbReference type="InterPro" id="IPR036388">
    <property type="entry name" value="WH-like_DNA-bd_sf"/>
</dbReference>
<dbReference type="EMBL" id="JAATJA010000005">
    <property type="protein sequence ID" value="NJB69463.1"/>
    <property type="molecule type" value="Genomic_DNA"/>
</dbReference>
<comment type="caution">
    <text evidence="6">The sequence shown here is derived from an EMBL/GenBank/DDBJ whole genome shotgun (WGS) entry which is preliminary data.</text>
</comment>
<gene>
    <name evidence="6" type="ORF">GGQ74_003165</name>
</gene>
<dbReference type="PANTHER" id="PTHR30126">
    <property type="entry name" value="HTH-TYPE TRANSCRIPTIONAL REGULATOR"/>
    <property type="match status" value="1"/>
</dbReference>
<name>A0A846QSX5_9BACT</name>
<dbReference type="PRINTS" id="PR00039">
    <property type="entry name" value="HTHLYSR"/>
</dbReference>
<dbReference type="CDD" id="cd08420">
    <property type="entry name" value="PBP2_CysL_like"/>
    <property type="match status" value="1"/>
</dbReference>
<organism evidence="6 7">
    <name type="scientific">Desulfobaculum xiamenense</name>
    <dbReference type="NCBI Taxonomy" id="995050"/>
    <lineage>
        <taxon>Bacteria</taxon>
        <taxon>Pseudomonadati</taxon>
        <taxon>Thermodesulfobacteriota</taxon>
        <taxon>Desulfovibrionia</taxon>
        <taxon>Desulfovibrionales</taxon>
        <taxon>Desulfovibrionaceae</taxon>
        <taxon>Desulfobaculum</taxon>
    </lineage>
</organism>
<dbReference type="RefSeq" id="WP_167942547.1">
    <property type="nucleotide sequence ID" value="NZ_JAATJA010000005.1"/>
</dbReference>
<feature type="domain" description="HTH lysR-type" evidence="5">
    <location>
        <begin position="1"/>
        <end position="58"/>
    </location>
</feature>
<keyword evidence="4" id="KW-0804">Transcription</keyword>
<dbReference type="PROSITE" id="PS50931">
    <property type="entry name" value="HTH_LYSR"/>
    <property type="match status" value="1"/>
</dbReference>
<dbReference type="InterPro" id="IPR036390">
    <property type="entry name" value="WH_DNA-bd_sf"/>
</dbReference>
<dbReference type="PANTHER" id="PTHR30126:SF64">
    <property type="entry name" value="HTH-TYPE TRANSCRIPTIONAL REGULATOR CITR"/>
    <property type="match status" value="1"/>
</dbReference>
<dbReference type="Pfam" id="PF00126">
    <property type="entry name" value="HTH_1"/>
    <property type="match status" value="1"/>
</dbReference>
<proteinExistence type="inferred from homology"/>
<dbReference type="FunFam" id="1.10.10.10:FF:000001">
    <property type="entry name" value="LysR family transcriptional regulator"/>
    <property type="match status" value="1"/>
</dbReference>
<protein>
    <submittedName>
        <fullName evidence="6">DNA-binding transcriptional LysR family regulator</fullName>
    </submittedName>
</protein>
<keyword evidence="7" id="KW-1185">Reference proteome</keyword>
<dbReference type="InterPro" id="IPR000847">
    <property type="entry name" value="LysR_HTH_N"/>
</dbReference>
<dbReference type="SUPFAM" id="SSF46785">
    <property type="entry name" value="Winged helix' DNA-binding domain"/>
    <property type="match status" value="1"/>
</dbReference>
<evidence type="ECO:0000256" key="1">
    <source>
        <dbReference type="ARBA" id="ARBA00009437"/>
    </source>
</evidence>
<dbReference type="Proteomes" id="UP000580856">
    <property type="component" value="Unassembled WGS sequence"/>
</dbReference>